<evidence type="ECO:0000313" key="4">
    <source>
        <dbReference type="Proteomes" id="UP001152797"/>
    </source>
</evidence>
<dbReference type="SUPFAM" id="SSF48403">
    <property type="entry name" value="Ankyrin repeat"/>
    <property type="match status" value="1"/>
</dbReference>
<gene>
    <name evidence="2" type="ORF">C1SCF055_LOCUS33947</name>
</gene>
<protein>
    <submittedName>
        <fullName evidence="2">Uncharacterized protein</fullName>
    </submittedName>
</protein>
<proteinExistence type="predicted"/>
<dbReference type="EMBL" id="CAMXCT030004303">
    <property type="protein sequence ID" value="CAL4795817.1"/>
    <property type="molecule type" value="Genomic_DNA"/>
</dbReference>
<dbReference type="OrthoDB" id="435561at2759"/>
<reference evidence="3 4" key="2">
    <citation type="submission" date="2024-05" db="EMBL/GenBank/DDBJ databases">
        <authorList>
            <person name="Chen Y."/>
            <person name="Shah S."/>
            <person name="Dougan E. K."/>
            <person name="Thang M."/>
            <person name="Chan C."/>
        </authorList>
    </citation>
    <scope>NUCLEOTIDE SEQUENCE [LARGE SCALE GENOMIC DNA]</scope>
</reference>
<name>A0A9P1DF18_9DINO</name>
<comment type="caution">
    <text evidence="2">The sequence shown here is derived from an EMBL/GenBank/DDBJ whole genome shotgun (WGS) entry which is preliminary data.</text>
</comment>
<evidence type="ECO:0000313" key="3">
    <source>
        <dbReference type="EMBL" id="CAL4795817.1"/>
    </source>
</evidence>
<dbReference type="Gene3D" id="1.25.40.20">
    <property type="entry name" value="Ankyrin repeat-containing domain"/>
    <property type="match status" value="1"/>
</dbReference>
<dbReference type="AlphaFoldDB" id="A0A9P1DF18"/>
<dbReference type="Proteomes" id="UP001152797">
    <property type="component" value="Unassembled WGS sequence"/>
</dbReference>
<evidence type="ECO:0000313" key="2">
    <source>
        <dbReference type="EMBL" id="CAI4008505.1"/>
    </source>
</evidence>
<accession>A0A9P1DF18</accession>
<reference evidence="2" key="1">
    <citation type="submission" date="2022-10" db="EMBL/GenBank/DDBJ databases">
        <authorList>
            <person name="Chen Y."/>
            <person name="Dougan E. K."/>
            <person name="Chan C."/>
            <person name="Rhodes N."/>
            <person name="Thang M."/>
        </authorList>
    </citation>
    <scope>NUCLEOTIDE SEQUENCE</scope>
</reference>
<dbReference type="InterPro" id="IPR036770">
    <property type="entry name" value="Ankyrin_rpt-contain_sf"/>
</dbReference>
<evidence type="ECO:0000256" key="1">
    <source>
        <dbReference type="SAM" id="Phobius"/>
    </source>
</evidence>
<keyword evidence="1" id="KW-0812">Transmembrane</keyword>
<keyword evidence="1" id="KW-1133">Transmembrane helix</keyword>
<feature type="transmembrane region" description="Helical" evidence="1">
    <location>
        <begin position="398"/>
        <end position="424"/>
    </location>
</feature>
<organism evidence="2">
    <name type="scientific">Cladocopium goreaui</name>
    <dbReference type="NCBI Taxonomy" id="2562237"/>
    <lineage>
        <taxon>Eukaryota</taxon>
        <taxon>Sar</taxon>
        <taxon>Alveolata</taxon>
        <taxon>Dinophyceae</taxon>
        <taxon>Suessiales</taxon>
        <taxon>Symbiodiniaceae</taxon>
        <taxon>Cladocopium</taxon>
    </lineage>
</organism>
<keyword evidence="1" id="KW-0472">Membrane</keyword>
<sequence length="449" mass="49081">MDPLQRPELHILLEEAARHAPQLLPVLAEQLEQRGVALDWSLGNDCRSNFGRYALDAALEVLVKEMRNEAAALSLLSLVQGSGKGDTSQLDSDPLMRAAAAQGMTRLVEKLVKDCGADVNSKDPRFGSSALDRALDAGKEQTSLKLLQLGADPTVGKGVDYVLARAGPKVRAQLPLSSMRSAAGASSEVDFSGLRSKLQKTSERMVLQQLENQRFSKVQLAQLLQEAARIGYKPRLLRQLYDTLAEELPLNWDEADVTSDAAFARRPLDVALETAVETFNEFLPLLVLILQKRSNAPMVVDGGRSWREVRESYALLPLERPSPVVDSSRKRASEGYPVIIPAPEPWLGRMLPDVQEDVAPWRTGLFWTSFGGLLGVLHGAAVAFLSDGRSRSASRCQAFMVGFMASAPWYMSMLGLSGVLSVYAARAERAGRRRAAFWDAESHPACDLG</sequence>
<feature type="transmembrane region" description="Helical" evidence="1">
    <location>
        <begin position="365"/>
        <end position="386"/>
    </location>
</feature>
<dbReference type="EMBL" id="CAMXCT010004303">
    <property type="protein sequence ID" value="CAI4008505.1"/>
    <property type="molecule type" value="Genomic_DNA"/>
</dbReference>
<keyword evidence="4" id="KW-1185">Reference proteome</keyword>
<dbReference type="EMBL" id="CAMXCT020004303">
    <property type="protein sequence ID" value="CAL1161880.1"/>
    <property type="molecule type" value="Genomic_DNA"/>
</dbReference>